<dbReference type="FunFam" id="3.30.70.270:FF:000001">
    <property type="entry name" value="Diguanylate cyclase domain protein"/>
    <property type="match status" value="1"/>
</dbReference>
<organism evidence="6 7">
    <name type="scientific">Massilia forsythiae</name>
    <dbReference type="NCBI Taxonomy" id="2728020"/>
    <lineage>
        <taxon>Bacteria</taxon>
        <taxon>Pseudomonadati</taxon>
        <taxon>Pseudomonadota</taxon>
        <taxon>Betaproteobacteria</taxon>
        <taxon>Burkholderiales</taxon>
        <taxon>Oxalobacteraceae</taxon>
        <taxon>Telluria group</taxon>
        <taxon>Massilia</taxon>
    </lineage>
</organism>
<dbReference type="SMART" id="SM00267">
    <property type="entry name" value="GGDEF"/>
    <property type="match status" value="2"/>
</dbReference>
<feature type="domain" description="EAL" evidence="4">
    <location>
        <begin position="575"/>
        <end position="832"/>
    </location>
</feature>
<dbReference type="Gene3D" id="3.20.20.450">
    <property type="entry name" value="EAL domain"/>
    <property type="match status" value="1"/>
</dbReference>
<feature type="transmembrane region" description="Helical" evidence="3">
    <location>
        <begin position="93"/>
        <end position="113"/>
    </location>
</feature>
<evidence type="ECO:0000256" key="1">
    <source>
        <dbReference type="ARBA" id="ARBA00051114"/>
    </source>
</evidence>
<feature type="domain" description="GGDEF" evidence="5">
    <location>
        <begin position="242"/>
        <end position="374"/>
    </location>
</feature>
<dbReference type="KEGG" id="mfy:HH212_05225"/>
<dbReference type="GO" id="GO:0071111">
    <property type="term" value="F:cyclic-guanylate-specific phosphodiesterase activity"/>
    <property type="evidence" value="ECO:0007669"/>
    <property type="project" value="UniProtKB-EC"/>
</dbReference>
<evidence type="ECO:0000313" key="7">
    <source>
        <dbReference type="Proteomes" id="UP000502415"/>
    </source>
</evidence>
<dbReference type="PROSITE" id="PS50887">
    <property type="entry name" value="GGDEF"/>
    <property type="match status" value="2"/>
</dbReference>
<dbReference type="CDD" id="cd01948">
    <property type="entry name" value="EAL"/>
    <property type="match status" value="1"/>
</dbReference>
<dbReference type="SUPFAM" id="SSF141868">
    <property type="entry name" value="EAL domain-like"/>
    <property type="match status" value="1"/>
</dbReference>
<feature type="region of interest" description="Disordered" evidence="2">
    <location>
        <begin position="379"/>
        <end position="400"/>
    </location>
</feature>
<dbReference type="SUPFAM" id="SSF55073">
    <property type="entry name" value="Nucleotide cyclase"/>
    <property type="match status" value="2"/>
</dbReference>
<reference evidence="6 7" key="1">
    <citation type="submission" date="2020-04" db="EMBL/GenBank/DDBJ databases">
        <title>Genome sequencing of novel species.</title>
        <authorList>
            <person name="Heo J."/>
            <person name="Kim S.-J."/>
            <person name="Kim J.-S."/>
            <person name="Hong S.-B."/>
            <person name="Kwon S.-W."/>
        </authorList>
    </citation>
    <scope>NUCLEOTIDE SEQUENCE [LARGE SCALE GENOMIC DNA]</scope>
    <source>
        <strain evidence="6 7">GN2-R2</strain>
    </source>
</reference>
<dbReference type="EMBL" id="CP051685">
    <property type="protein sequence ID" value="QJD99497.1"/>
    <property type="molecule type" value="Genomic_DNA"/>
</dbReference>
<feature type="transmembrane region" description="Helical" evidence="3">
    <location>
        <begin position="170"/>
        <end position="190"/>
    </location>
</feature>
<dbReference type="AlphaFoldDB" id="A0A7Z2VU30"/>
<name>A0A7Z2VU30_9BURK</name>
<comment type="catalytic activity">
    <reaction evidence="1">
        <text>3',3'-c-di-GMP + H2O = 5'-phosphoguanylyl(3'-&gt;5')guanosine + H(+)</text>
        <dbReference type="Rhea" id="RHEA:24902"/>
        <dbReference type="ChEBI" id="CHEBI:15377"/>
        <dbReference type="ChEBI" id="CHEBI:15378"/>
        <dbReference type="ChEBI" id="CHEBI:58754"/>
        <dbReference type="ChEBI" id="CHEBI:58805"/>
        <dbReference type="EC" id="3.1.4.52"/>
    </reaction>
    <physiologicalReaction direction="left-to-right" evidence="1">
        <dbReference type="Rhea" id="RHEA:24903"/>
    </physiologicalReaction>
</comment>
<keyword evidence="3" id="KW-1133">Transmembrane helix</keyword>
<gene>
    <name evidence="6" type="ORF">HH212_05225</name>
</gene>
<feature type="compositionally biased region" description="Low complexity" evidence="2">
    <location>
        <begin position="379"/>
        <end position="396"/>
    </location>
</feature>
<dbReference type="PANTHER" id="PTHR44757">
    <property type="entry name" value="DIGUANYLATE CYCLASE DGCP"/>
    <property type="match status" value="1"/>
</dbReference>
<evidence type="ECO:0000259" key="5">
    <source>
        <dbReference type="PROSITE" id="PS50887"/>
    </source>
</evidence>
<dbReference type="PROSITE" id="PS50883">
    <property type="entry name" value="EAL"/>
    <property type="match status" value="1"/>
</dbReference>
<dbReference type="InterPro" id="IPR001633">
    <property type="entry name" value="EAL_dom"/>
</dbReference>
<dbReference type="PANTHER" id="PTHR44757:SF2">
    <property type="entry name" value="BIOFILM ARCHITECTURE MAINTENANCE PROTEIN MBAA"/>
    <property type="match status" value="1"/>
</dbReference>
<dbReference type="Proteomes" id="UP000502415">
    <property type="component" value="Chromosome"/>
</dbReference>
<keyword evidence="3" id="KW-0472">Membrane</keyword>
<keyword evidence="7" id="KW-1185">Reference proteome</keyword>
<feature type="transmembrane region" description="Helical" evidence="3">
    <location>
        <begin position="125"/>
        <end position="158"/>
    </location>
</feature>
<proteinExistence type="predicted"/>
<dbReference type="RefSeq" id="WP_169434392.1">
    <property type="nucleotide sequence ID" value="NZ_CP051685.1"/>
</dbReference>
<dbReference type="InterPro" id="IPR052155">
    <property type="entry name" value="Biofilm_reg_signaling"/>
</dbReference>
<dbReference type="NCBIfam" id="TIGR00254">
    <property type="entry name" value="GGDEF"/>
    <property type="match status" value="2"/>
</dbReference>
<dbReference type="InterPro" id="IPR035919">
    <property type="entry name" value="EAL_sf"/>
</dbReference>
<dbReference type="Gene3D" id="3.30.70.270">
    <property type="match status" value="2"/>
</dbReference>
<protein>
    <submittedName>
        <fullName evidence="6">Diguanylate cyclase</fullName>
    </submittedName>
</protein>
<dbReference type="InterPro" id="IPR000160">
    <property type="entry name" value="GGDEF_dom"/>
</dbReference>
<accession>A0A7Z2VU30</accession>
<dbReference type="Pfam" id="PF00990">
    <property type="entry name" value="GGDEF"/>
    <property type="match status" value="2"/>
</dbReference>
<dbReference type="CDD" id="cd01949">
    <property type="entry name" value="GGDEF"/>
    <property type="match status" value="2"/>
</dbReference>
<dbReference type="InterPro" id="IPR043128">
    <property type="entry name" value="Rev_trsase/Diguanyl_cyclase"/>
</dbReference>
<evidence type="ECO:0000259" key="4">
    <source>
        <dbReference type="PROSITE" id="PS50883"/>
    </source>
</evidence>
<evidence type="ECO:0000256" key="3">
    <source>
        <dbReference type="SAM" id="Phobius"/>
    </source>
</evidence>
<dbReference type="FunFam" id="3.20.20.450:FF:000001">
    <property type="entry name" value="Cyclic di-GMP phosphodiesterase yahA"/>
    <property type="match status" value="1"/>
</dbReference>
<evidence type="ECO:0000256" key="2">
    <source>
        <dbReference type="SAM" id="MobiDB-lite"/>
    </source>
</evidence>
<dbReference type="GO" id="GO:0071732">
    <property type="term" value="P:cellular response to nitric oxide"/>
    <property type="evidence" value="ECO:0007669"/>
    <property type="project" value="UniProtKB-ARBA"/>
</dbReference>
<dbReference type="Pfam" id="PF00563">
    <property type="entry name" value="EAL"/>
    <property type="match status" value="1"/>
</dbReference>
<sequence length="843" mass="92511">MTTFGSRCIGKYIAAIQWFIPPDAQHDAATLTRAQNVINAAVMAALSGPVYAWVYYVLGFGAAAREILLCCAFMFVAPFLLRLTRNIMLAREVFLCAVFFNFTWLSYSLGGVSAPTAGWLIAAPVVAMFLGGVATAVFWLVMSCAAVAALYALPLLGYPLPDHPVKDITLLYLLCDLGLYIVIVVFVLLFELTKTQGFIKLEQALNFINELAIRDELTGSHNRRHLIKLIERERERAASDGSTFSLCLLDIDHFKRINDTYGHSAGDTVLREFAHCIQQQIRATDSFGRYGGEEFLLMLPRTRQDEAHAFAESVRQRIERLDVSAISPDLAVTVSIGVAEFRRGESIGQTVARADEALYLAKSGGRNLVLSYGQQPDLPARAAARPDAEPAAAGAPSEHVDASQVDELTGLLGRRVLRDRLGHAMARALRNERQIGVMLLNVNKFKEFNEAFGFEAGDAILVQTARHVRGCLRESDTIVRWGGDEFIVILEDLANAADTQQVAEKILDRFALPMMAGARECFVSLSIGIATYPAPSCDMDALLKRADTAMTRAKSWGENNVQVYSADAALPPSERLLLKNHLREALAAGQLLLEYQPQVDLASGRITGVEALLRWSHPQYGRIEPGRFIPLAEETGLIVPIGEWVLRTACAQNVAWRAAGLPALKVAVNLSVRQLKHPGLVERILAVIADTGIDPRCLDLEITEGILIDNMSMNQTGLDRLRQAGVQISIDDFGTGYSSLGYLTELPADILKMDRSFVVRLGQQEGKERAYALAESIVDMAHRLQLKVIAEAVETREQLADLQAMGCDAAQGYYFNRPVSPDIIAELLRQQTTSPSVAARLVA</sequence>
<evidence type="ECO:0000313" key="6">
    <source>
        <dbReference type="EMBL" id="QJD99497.1"/>
    </source>
</evidence>
<dbReference type="SMART" id="SM00052">
    <property type="entry name" value="EAL"/>
    <property type="match status" value="1"/>
</dbReference>
<keyword evidence="3" id="KW-0812">Transmembrane</keyword>
<feature type="domain" description="GGDEF" evidence="5">
    <location>
        <begin position="433"/>
        <end position="566"/>
    </location>
</feature>
<dbReference type="InterPro" id="IPR029787">
    <property type="entry name" value="Nucleotide_cyclase"/>
</dbReference>
<feature type="transmembrane region" description="Helical" evidence="3">
    <location>
        <begin position="53"/>
        <end position="81"/>
    </location>
</feature>